<dbReference type="InParanoid" id="W4K5U0"/>
<proteinExistence type="predicted"/>
<dbReference type="KEGG" id="hir:HETIRDRAFT_434942"/>
<gene>
    <name evidence="1" type="ORF">HETIRDRAFT_434942</name>
</gene>
<dbReference type="Proteomes" id="UP000030671">
    <property type="component" value="Unassembled WGS sequence"/>
</dbReference>
<evidence type="ECO:0000313" key="1">
    <source>
        <dbReference type="EMBL" id="ETW81183.1"/>
    </source>
</evidence>
<dbReference type="EMBL" id="KI925459">
    <property type="protein sequence ID" value="ETW81183.1"/>
    <property type="molecule type" value="Genomic_DNA"/>
</dbReference>
<dbReference type="HOGENOM" id="CLU_1090125_0_0_1"/>
<dbReference type="OrthoDB" id="3259102at2759"/>
<dbReference type="GeneID" id="20674787"/>
<dbReference type="AlphaFoldDB" id="W4K5U0"/>
<sequence length="255" mass="27795">MIDHEQAPACSDPSCREPPLLDLPWPPARIFLSSLPDQDTVHLPAFKQPTMLHLVGLTDAEFWNADLGTGAALVAVLQLVAVPTTTALRAQTATRSYMHRPTIEVSDLVILNITPEATALRRAVLRDVLTPFKIAVMAAKSIISYFRSAKQRCISLVGMNGWSPHCARIQTQGQSACPDDSAGIYRYRSTPATPTCPARGRKLEVEIISDPRKHTSGLVEVLTMLNQTVYVFGHGKNVVVGGPIWSTDDEGGHHL</sequence>
<evidence type="ECO:0000313" key="2">
    <source>
        <dbReference type="Proteomes" id="UP000030671"/>
    </source>
</evidence>
<protein>
    <submittedName>
        <fullName evidence="1">Uncharacterized protein</fullName>
    </submittedName>
</protein>
<reference evidence="1 2" key="1">
    <citation type="journal article" date="2012" name="New Phytol.">
        <title>Insight into trade-off between wood decay and parasitism from the genome of a fungal forest pathogen.</title>
        <authorList>
            <person name="Olson A."/>
            <person name="Aerts A."/>
            <person name="Asiegbu F."/>
            <person name="Belbahri L."/>
            <person name="Bouzid O."/>
            <person name="Broberg A."/>
            <person name="Canback B."/>
            <person name="Coutinho P.M."/>
            <person name="Cullen D."/>
            <person name="Dalman K."/>
            <person name="Deflorio G."/>
            <person name="van Diepen L.T."/>
            <person name="Dunand C."/>
            <person name="Duplessis S."/>
            <person name="Durling M."/>
            <person name="Gonthier P."/>
            <person name="Grimwood J."/>
            <person name="Fossdal C.G."/>
            <person name="Hansson D."/>
            <person name="Henrissat B."/>
            <person name="Hietala A."/>
            <person name="Himmelstrand K."/>
            <person name="Hoffmeister D."/>
            <person name="Hogberg N."/>
            <person name="James T.Y."/>
            <person name="Karlsson M."/>
            <person name="Kohler A."/>
            <person name="Kues U."/>
            <person name="Lee Y.H."/>
            <person name="Lin Y.C."/>
            <person name="Lind M."/>
            <person name="Lindquist E."/>
            <person name="Lombard V."/>
            <person name="Lucas S."/>
            <person name="Lunden K."/>
            <person name="Morin E."/>
            <person name="Murat C."/>
            <person name="Park J."/>
            <person name="Raffaello T."/>
            <person name="Rouze P."/>
            <person name="Salamov A."/>
            <person name="Schmutz J."/>
            <person name="Solheim H."/>
            <person name="Stahlberg J."/>
            <person name="Velez H."/>
            <person name="de Vries R.P."/>
            <person name="Wiebenga A."/>
            <person name="Woodward S."/>
            <person name="Yakovlev I."/>
            <person name="Garbelotto M."/>
            <person name="Martin F."/>
            <person name="Grigoriev I.V."/>
            <person name="Stenlid J."/>
        </authorList>
    </citation>
    <scope>NUCLEOTIDE SEQUENCE [LARGE SCALE GENOMIC DNA]</scope>
    <source>
        <strain evidence="1 2">TC 32-1</strain>
    </source>
</reference>
<name>W4K5U0_HETIT</name>
<accession>W4K5U0</accession>
<organism evidence="1 2">
    <name type="scientific">Heterobasidion irregulare (strain TC 32-1)</name>
    <dbReference type="NCBI Taxonomy" id="747525"/>
    <lineage>
        <taxon>Eukaryota</taxon>
        <taxon>Fungi</taxon>
        <taxon>Dikarya</taxon>
        <taxon>Basidiomycota</taxon>
        <taxon>Agaricomycotina</taxon>
        <taxon>Agaricomycetes</taxon>
        <taxon>Russulales</taxon>
        <taxon>Bondarzewiaceae</taxon>
        <taxon>Heterobasidion</taxon>
        <taxon>Heterobasidion annosum species complex</taxon>
    </lineage>
</organism>
<dbReference type="RefSeq" id="XP_009547848.1">
    <property type="nucleotide sequence ID" value="XM_009549553.1"/>
</dbReference>
<keyword evidence="2" id="KW-1185">Reference proteome</keyword>